<dbReference type="Gene3D" id="3.60.21.10">
    <property type="match status" value="1"/>
</dbReference>
<dbReference type="EC" id="3.1.-.-" evidence="6"/>
<keyword evidence="3" id="KW-0812">Transmembrane</keyword>
<evidence type="ECO:0000313" key="5">
    <source>
        <dbReference type="EMBL" id="VFR32514.1"/>
    </source>
</evidence>
<feature type="transmembrane region" description="Helical" evidence="3">
    <location>
        <begin position="30"/>
        <end position="49"/>
    </location>
</feature>
<dbReference type="EMBL" id="CAADIF010000005">
    <property type="protein sequence ID" value="VFR61346.1"/>
    <property type="molecule type" value="Genomic_DNA"/>
</dbReference>
<dbReference type="Pfam" id="PF00149">
    <property type="entry name" value="Metallophos"/>
    <property type="match status" value="1"/>
</dbReference>
<accession>A0A484SFL6</accession>
<dbReference type="AlphaFoldDB" id="A0A484SFL6"/>
<dbReference type="SUPFAM" id="SSF56300">
    <property type="entry name" value="Metallo-dependent phosphatases"/>
    <property type="match status" value="1"/>
</dbReference>
<evidence type="ECO:0000256" key="1">
    <source>
        <dbReference type="ARBA" id="ARBA00022723"/>
    </source>
</evidence>
<reference evidence="6" key="1">
    <citation type="submission" date="2019-03" db="EMBL/GenBank/DDBJ databases">
        <authorList>
            <person name="Danneels B."/>
        </authorList>
    </citation>
    <scope>NUCLEOTIDE SEQUENCE</scope>
</reference>
<dbReference type="GO" id="GO:0009245">
    <property type="term" value="P:lipid A biosynthetic process"/>
    <property type="evidence" value="ECO:0007669"/>
    <property type="project" value="TreeGrafter"/>
</dbReference>
<dbReference type="InterPro" id="IPR004843">
    <property type="entry name" value="Calcineurin-like_PHP"/>
</dbReference>
<dbReference type="InterPro" id="IPR029052">
    <property type="entry name" value="Metallo-depent_PP-like"/>
</dbReference>
<feature type="domain" description="Calcineurin-like phosphoesterase" evidence="4">
    <location>
        <begin position="148"/>
        <end position="315"/>
    </location>
</feature>
<evidence type="ECO:0000256" key="2">
    <source>
        <dbReference type="ARBA" id="ARBA00022801"/>
    </source>
</evidence>
<keyword evidence="3" id="KW-1133">Transmembrane helix</keyword>
<keyword evidence="1" id="KW-0479">Metal-binding</keyword>
<dbReference type="InterPro" id="IPR051158">
    <property type="entry name" value="Metallophosphoesterase_sf"/>
</dbReference>
<protein>
    <submittedName>
        <fullName evidence="6">Phosphoesterase</fullName>
        <ecNumber evidence="6">3.1.-.-</ecNumber>
    </submittedName>
</protein>
<dbReference type="PANTHER" id="PTHR31302">
    <property type="entry name" value="TRANSMEMBRANE PROTEIN WITH METALLOPHOSPHOESTERASE DOMAIN-RELATED"/>
    <property type="match status" value="1"/>
</dbReference>
<gene>
    <name evidence="5" type="ORF">ANK1_4181</name>
    <name evidence="6" type="ORF">ANK2_4182</name>
</gene>
<evidence type="ECO:0000259" key="4">
    <source>
        <dbReference type="Pfam" id="PF00149"/>
    </source>
</evidence>
<dbReference type="GO" id="GO:0008758">
    <property type="term" value="F:UDP-2,3-diacylglucosamine hydrolase activity"/>
    <property type="evidence" value="ECO:0007669"/>
    <property type="project" value="TreeGrafter"/>
</dbReference>
<feature type="transmembrane region" description="Helical" evidence="3">
    <location>
        <begin position="61"/>
        <end position="88"/>
    </location>
</feature>
<dbReference type="PANTHER" id="PTHR31302:SF31">
    <property type="entry name" value="PHOSPHODIESTERASE YAEI"/>
    <property type="match status" value="1"/>
</dbReference>
<keyword evidence="2 6" id="KW-0378">Hydrolase</keyword>
<keyword evidence="3" id="KW-0472">Membrane</keyword>
<evidence type="ECO:0000256" key="3">
    <source>
        <dbReference type="SAM" id="Phobius"/>
    </source>
</evidence>
<dbReference type="CDD" id="cd07385">
    <property type="entry name" value="MPP_YkuE_C"/>
    <property type="match status" value="1"/>
</dbReference>
<organism evidence="6">
    <name type="scientific">plant metagenome</name>
    <dbReference type="NCBI Taxonomy" id="1297885"/>
    <lineage>
        <taxon>unclassified sequences</taxon>
        <taxon>metagenomes</taxon>
        <taxon>organismal metagenomes</taxon>
    </lineage>
</organism>
<dbReference type="GO" id="GO:0016020">
    <property type="term" value="C:membrane"/>
    <property type="evidence" value="ECO:0007669"/>
    <property type="project" value="GOC"/>
</dbReference>
<evidence type="ECO:0000313" key="6">
    <source>
        <dbReference type="EMBL" id="VFR61346.1"/>
    </source>
</evidence>
<proteinExistence type="predicted"/>
<dbReference type="GO" id="GO:0046872">
    <property type="term" value="F:metal ion binding"/>
    <property type="evidence" value="ECO:0007669"/>
    <property type="project" value="UniProtKB-KW"/>
</dbReference>
<dbReference type="EMBL" id="CAADIA010000006">
    <property type="protein sequence ID" value="VFR32514.1"/>
    <property type="molecule type" value="Genomic_DNA"/>
</dbReference>
<name>A0A484SFL6_9ZZZZ</name>
<sequence>MFHIALLFCFIYVFWRFVIPLPWRFAYKLVLAGVLLLVSKYHLIQLLVFGTMFSPEMPRVLVILCGWLFCAFVLLLLIHITFDLLLAATWVVRRGRPLGARFQVYSRYGMACLALALSAIGVNQAVQVPEVRRMELGIRNLPPAFDGFRIVQLSDPQLSRLLEAPWAEDLVARTNSLQADLIVITGDLIDGTPQARHNDVQPLSKLSARHGVIASLGNHEYFFDARVWTAEFQRLGMRVLVNQHELVDEQGQSLIVAGIADPVATAFNHEAPDLTKALAGAPAGLPIVLLSHQPIDVLQHAAAGVDLQLSGHTHGGMVRGLDWFIGRFNGGYVSGLYVIETMLLYVNNGAGLWNGFPIRLGVPSEITEIVLRPAAA</sequence>